<dbReference type="RefSeq" id="WP_167497440.1">
    <property type="nucleotide sequence ID" value="NZ_BJNQ01000018.1"/>
</dbReference>
<proteinExistence type="predicted"/>
<evidence type="ECO:0000313" key="2">
    <source>
        <dbReference type="EMBL" id="GEC76325.1"/>
    </source>
</evidence>
<evidence type="ECO:0000256" key="1">
    <source>
        <dbReference type="SAM" id="Phobius"/>
    </source>
</evidence>
<evidence type="ECO:0000313" key="3">
    <source>
        <dbReference type="Proteomes" id="UP000317410"/>
    </source>
</evidence>
<gene>
    <name evidence="2" type="ORF">MLI01_24700</name>
</gene>
<dbReference type="EMBL" id="BJNQ01000018">
    <property type="protein sequence ID" value="GEC76325.1"/>
    <property type="molecule type" value="Genomic_DNA"/>
</dbReference>
<sequence>MLEAIGPIVLTAAVIVICLGVHALLMRCGLGVLFDPLQATDRLVPRLRR</sequence>
<keyword evidence="1" id="KW-0812">Transmembrane</keyword>
<accession>A0A4Y4B6T4</accession>
<reference evidence="2 3" key="1">
    <citation type="submission" date="2019-06" db="EMBL/GenBank/DDBJ databases">
        <title>Whole genome shotgun sequence of Microbacterium liquefaciens NBRC 15037.</title>
        <authorList>
            <person name="Hosoyama A."/>
            <person name="Uohara A."/>
            <person name="Ohji S."/>
            <person name="Ichikawa N."/>
        </authorList>
    </citation>
    <scope>NUCLEOTIDE SEQUENCE [LARGE SCALE GENOMIC DNA]</scope>
    <source>
        <strain evidence="2 3">NBRC 15037</strain>
    </source>
</reference>
<dbReference type="AlphaFoldDB" id="A0A4Y4B6T4"/>
<organism evidence="2 3">
    <name type="scientific">Microbacterium maritypicum</name>
    <name type="common">Microbacterium liquefaciens</name>
    <dbReference type="NCBI Taxonomy" id="33918"/>
    <lineage>
        <taxon>Bacteria</taxon>
        <taxon>Bacillati</taxon>
        <taxon>Actinomycetota</taxon>
        <taxon>Actinomycetes</taxon>
        <taxon>Micrococcales</taxon>
        <taxon>Microbacteriaceae</taxon>
        <taxon>Microbacterium</taxon>
    </lineage>
</organism>
<protein>
    <submittedName>
        <fullName evidence="2">Uncharacterized protein</fullName>
    </submittedName>
</protein>
<name>A0A4Y4B6T4_MICMQ</name>
<dbReference type="Proteomes" id="UP000317410">
    <property type="component" value="Unassembled WGS sequence"/>
</dbReference>
<keyword evidence="1" id="KW-1133">Transmembrane helix</keyword>
<feature type="transmembrane region" description="Helical" evidence="1">
    <location>
        <begin position="6"/>
        <end position="25"/>
    </location>
</feature>
<comment type="caution">
    <text evidence="2">The sequence shown here is derived from an EMBL/GenBank/DDBJ whole genome shotgun (WGS) entry which is preliminary data.</text>
</comment>
<keyword evidence="1" id="KW-0472">Membrane</keyword>